<dbReference type="PANTHER" id="PTHR43194:SF2">
    <property type="entry name" value="PEROXISOMAL MEMBRANE PROTEIN LPX1"/>
    <property type="match status" value="1"/>
</dbReference>
<feature type="chain" id="PRO_5040210567" evidence="1">
    <location>
        <begin position="22"/>
        <end position="329"/>
    </location>
</feature>
<evidence type="ECO:0000313" key="4">
    <source>
        <dbReference type="Proteomes" id="UP000789739"/>
    </source>
</evidence>
<dbReference type="AlphaFoldDB" id="A0A9N8YXK5"/>
<dbReference type="Proteomes" id="UP000789739">
    <property type="component" value="Unassembled WGS sequence"/>
</dbReference>
<dbReference type="OrthoDB" id="408373at2759"/>
<organism evidence="3 4">
    <name type="scientific">Paraglomus brasilianum</name>
    <dbReference type="NCBI Taxonomy" id="144538"/>
    <lineage>
        <taxon>Eukaryota</taxon>
        <taxon>Fungi</taxon>
        <taxon>Fungi incertae sedis</taxon>
        <taxon>Mucoromycota</taxon>
        <taxon>Glomeromycotina</taxon>
        <taxon>Glomeromycetes</taxon>
        <taxon>Paraglomerales</taxon>
        <taxon>Paraglomeraceae</taxon>
        <taxon>Paraglomus</taxon>
    </lineage>
</organism>
<accession>A0A9N8YXK5</accession>
<comment type="caution">
    <text evidence="3">The sequence shown here is derived from an EMBL/GenBank/DDBJ whole genome shotgun (WGS) entry which is preliminary data.</text>
</comment>
<dbReference type="SUPFAM" id="SSF53474">
    <property type="entry name" value="alpha/beta-Hydrolases"/>
    <property type="match status" value="1"/>
</dbReference>
<dbReference type="InterPro" id="IPR000073">
    <property type="entry name" value="AB_hydrolase_1"/>
</dbReference>
<dbReference type="Pfam" id="PF00561">
    <property type="entry name" value="Abhydrolase_1"/>
    <property type="match status" value="1"/>
</dbReference>
<protein>
    <submittedName>
        <fullName evidence="3">4535_t:CDS:1</fullName>
    </submittedName>
</protein>
<reference evidence="3" key="1">
    <citation type="submission" date="2021-06" db="EMBL/GenBank/DDBJ databases">
        <authorList>
            <person name="Kallberg Y."/>
            <person name="Tangrot J."/>
            <person name="Rosling A."/>
        </authorList>
    </citation>
    <scope>NUCLEOTIDE SEQUENCE</scope>
    <source>
        <strain evidence="3">BR232B</strain>
    </source>
</reference>
<proteinExistence type="predicted"/>
<feature type="signal peptide" evidence="1">
    <location>
        <begin position="1"/>
        <end position="21"/>
    </location>
</feature>
<evidence type="ECO:0000313" key="3">
    <source>
        <dbReference type="EMBL" id="CAG8452892.1"/>
    </source>
</evidence>
<evidence type="ECO:0000256" key="1">
    <source>
        <dbReference type="SAM" id="SignalP"/>
    </source>
</evidence>
<dbReference type="PRINTS" id="PR00111">
    <property type="entry name" value="ABHYDROLASE"/>
</dbReference>
<feature type="domain" description="AB hydrolase-1" evidence="2">
    <location>
        <begin position="76"/>
        <end position="316"/>
    </location>
</feature>
<keyword evidence="4" id="KW-1185">Reference proteome</keyword>
<sequence>MSNKFIFFALIPLLLILYPSGTPLSGYRDSWESDDINKSTIPYLPDHYQGGAYADLPYGETRYWLFGPEDGKKITLVHGIATPAAIFTDVAAELAKKGYRVLVFDLYGRGYSASPSVPNNDALFVSQLAMLLKKIGWKKTDLLGVSLGGGIVVSFTRHFPETVNSLILLAPVGLMDATDIPVYARALKLPGVSSILVNSFTRRLMESLLRWHISRNPDDDSNDSRLKKLQQISSYQFANHLGFLHSFASTVKHFPFSDLGKAYEEVGKQNRKVMVIWGEEDTTVPYIHSEKVISYIPDAKLVKLTGDGHNFHVFRPEYVGSMVDEFLRT</sequence>
<dbReference type="Gene3D" id="3.40.50.1820">
    <property type="entry name" value="alpha/beta hydrolase"/>
    <property type="match status" value="1"/>
</dbReference>
<keyword evidence="1" id="KW-0732">Signal</keyword>
<evidence type="ECO:0000259" key="2">
    <source>
        <dbReference type="Pfam" id="PF00561"/>
    </source>
</evidence>
<gene>
    <name evidence="3" type="ORF">PBRASI_LOCUS140</name>
</gene>
<dbReference type="InterPro" id="IPR050228">
    <property type="entry name" value="Carboxylesterase_BioH"/>
</dbReference>
<dbReference type="PANTHER" id="PTHR43194">
    <property type="entry name" value="HYDROLASE ALPHA/BETA FOLD FAMILY"/>
    <property type="match status" value="1"/>
</dbReference>
<name>A0A9N8YXK5_9GLOM</name>
<dbReference type="EMBL" id="CAJVPI010000006">
    <property type="protein sequence ID" value="CAG8452892.1"/>
    <property type="molecule type" value="Genomic_DNA"/>
</dbReference>
<dbReference type="InterPro" id="IPR029058">
    <property type="entry name" value="AB_hydrolase_fold"/>
</dbReference>